<evidence type="ECO:0000313" key="2">
    <source>
        <dbReference type="EMBL" id="MBW6400496.1"/>
    </source>
</evidence>
<accession>A0ABS7ADX2</accession>
<dbReference type="Proteomes" id="UP001196565">
    <property type="component" value="Unassembled WGS sequence"/>
</dbReference>
<dbReference type="EMBL" id="JAHYBZ010000008">
    <property type="protein sequence ID" value="MBW6400496.1"/>
    <property type="molecule type" value="Genomic_DNA"/>
</dbReference>
<name>A0ABS7ADX2_9PROT</name>
<reference evidence="2 3" key="1">
    <citation type="submission" date="2021-07" db="EMBL/GenBank/DDBJ databases">
        <authorList>
            <person name="So Y."/>
        </authorList>
    </citation>
    <scope>NUCLEOTIDE SEQUENCE [LARGE SCALE GENOMIC DNA]</scope>
    <source>
        <strain evidence="2 3">HJA6</strain>
    </source>
</reference>
<proteinExistence type="predicted"/>
<feature type="compositionally biased region" description="Basic residues" evidence="1">
    <location>
        <begin position="1"/>
        <end position="11"/>
    </location>
</feature>
<dbReference type="RefSeq" id="WP_219765070.1">
    <property type="nucleotide sequence ID" value="NZ_JAHYBZ010000008.1"/>
</dbReference>
<gene>
    <name evidence="2" type="ORF">KPL78_21735</name>
</gene>
<keyword evidence="3" id="KW-1185">Reference proteome</keyword>
<feature type="region of interest" description="Disordered" evidence="1">
    <location>
        <begin position="1"/>
        <end position="24"/>
    </location>
</feature>
<protein>
    <submittedName>
        <fullName evidence="2">Uncharacterized protein</fullName>
    </submittedName>
</protein>
<organism evidence="2 3">
    <name type="scientific">Roseomonas alba</name>
    <dbReference type="NCBI Taxonomy" id="2846776"/>
    <lineage>
        <taxon>Bacteria</taxon>
        <taxon>Pseudomonadati</taxon>
        <taxon>Pseudomonadota</taxon>
        <taxon>Alphaproteobacteria</taxon>
        <taxon>Acetobacterales</taxon>
        <taxon>Roseomonadaceae</taxon>
        <taxon>Roseomonas</taxon>
    </lineage>
</organism>
<evidence type="ECO:0000313" key="3">
    <source>
        <dbReference type="Proteomes" id="UP001196565"/>
    </source>
</evidence>
<evidence type="ECO:0000256" key="1">
    <source>
        <dbReference type="SAM" id="MobiDB-lite"/>
    </source>
</evidence>
<comment type="caution">
    <text evidence="2">The sequence shown here is derived from an EMBL/GenBank/DDBJ whole genome shotgun (WGS) entry which is preliminary data.</text>
</comment>
<sequence length="158" mass="17837">MQPRLLPRHRALPALEGHQHGGDGAARHRRLLRIQHHQVARIADCDAAIVLAHRLRRILRRHVPDRANPRVRCAMDDDRQHVRLAQHLAVPEGREGVDDGVGRHRARRALFRQPVRIHHGGRHVVVHMPPAEIEIGTALTCPASVCDLARSAPKAIRR</sequence>